<keyword evidence="1" id="KW-0472">Membrane</keyword>
<name>A0AA88H3Z9_NAELO</name>
<dbReference type="GO" id="GO:0035556">
    <property type="term" value="P:intracellular signal transduction"/>
    <property type="evidence" value="ECO:0007669"/>
    <property type="project" value="InterPro"/>
</dbReference>
<dbReference type="AlphaFoldDB" id="A0AA88H3Z9"/>
<dbReference type="InterPro" id="IPR013587">
    <property type="entry name" value="Nitrate/nitrite_sensing"/>
</dbReference>
<evidence type="ECO:0000256" key="1">
    <source>
        <dbReference type="SAM" id="Phobius"/>
    </source>
</evidence>
<keyword evidence="1" id="KW-0812">Transmembrane</keyword>
<dbReference type="PROSITE" id="PS50125">
    <property type="entry name" value="GUANYLATE_CYCLASE_2"/>
    <property type="match status" value="1"/>
</dbReference>
<dbReference type="InterPro" id="IPR029787">
    <property type="entry name" value="Nucleotide_cyclase"/>
</dbReference>
<keyword evidence="1" id="KW-1133">Transmembrane helix</keyword>
<keyword evidence="4" id="KW-1185">Reference proteome</keyword>
<proteinExistence type="predicted"/>
<accession>A0AA88H3Z9</accession>
<dbReference type="PANTHER" id="PTHR43081">
    <property type="entry name" value="ADENYLATE CYCLASE, TERMINAL-DIFFERENTIATION SPECIFIC-RELATED"/>
    <property type="match status" value="1"/>
</dbReference>
<dbReference type="InterPro" id="IPR001054">
    <property type="entry name" value="A/G_cyclase"/>
</dbReference>
<dbReference type="PANTHER" id="PTHR43081:SF1">
    <property type="entry name" value="ADENYLATE CYCLASE, TERMINAL-DIFFERENTIATION SPECIFIC"/>
    <property type="match status" value="1"/>
</dbReference>
<dbReference type="InterPro" id="IPR050697">
    <property type="entry name" value="Adenylyl/Guanylyl_Cyclase_3/4"/>
</dbReference>
<dbReference type="GeneID" id="68103806"/>
<organism evidence="3 4">
    <name type="scientific">Naegleria lovaniensis</name>
    <name type="common">Amoeba</name>
    <dbReference type="NCBI Taxonomy" id="51637"/>
    <lineage>
        <taxon>Eukaryota</taxon>
        <taxon>Discoba</taxon>
        <taxon>Heterolobosea</taxon>
        <taxon>Tetramitia</taxon>
        <taxon>Eutetramitia</taxon>
        <taxon>Vahlkampfiidae</taxon>
        <taxon>Naegleria</taxon>
    </lineage>
</organism>
<evidence type="ECO:0000259" key="2">
    <source>
        <dbReference type="PROSITE" id="PS50125"/>
    </source>
</evidence>
<evidence type="ECO:0000313" key="4">
    <source>
        <dbReference type="Proteomes" id="UP000816034"/>
    </source>
</evidence>
<reference evidence="3 4" key="1">
    <citation type="journal article" date="2018" name="BMC Genomics">
        <title>The genome of Naegleria lovaniensis, the basis for a comparative approach to unravel pathogenicity factors of the human pathogenic amoeba N. fowleri.</title>
        <authorList>
            <person name="Liechti N."/>
            <person name="Schurch N."/>
            <person name="Bruggmann R."/>
            <person name="Wittwer M."/>
        </authorList>
    </citation>
    <scope>NUCLEOTIDE SEQUENCE [LARGE SCALE GENOMIC DNA]</scope>
    <source>
        <strain evidence="3 4">ATCC 30569</strain>
    </source>
</reference>
<dbReference type="RefSeq" id="XP_044554521.1">
    <property type="nucleotide sequence ID" value="XM_044686998.1"/>
</dbReference>
<protein>
    <recommendedName>
        <fullName evidence="2">Guanylate cyclase domain-containing protein</fullName>
    </recommendedName>
</protein>
<dbReference type="Proteomes" id="UP000816034">
    <property type="component" value="Unassembled WGS sequence"/>
</dbReference>
<dbReference type="GO" id="GO:0009190">
    <property type="term" value="P:cyclic nucleotide biosynthetic process"/>
    <property type="evidence" value="ECO:0007669"/>
    <property type="project" value="InterPro"/>
</dbReference>
<dbReference type="SUPFAM" id="SSF55073">
    <property type="entry name" value="Nucleotide cyclase"/>
    <property type="match status" value="1"/>
</dbReference>
<dbReference type="Pfam" id="PF00211">
    <property type="entry name" value="Guanylate_cyc"/>
    <property type="match status" value="1"/>
</dbReference>
<feature type="transmembrane region" description="Helical" evidence="1">
    <location>
        <begin position="89"/>
        <end position="113"/>
    </location>
</feature>
<sequence>MNVQQELSQNFVVVPPCVSSSLNDLSSAKQQQEESTPALVHATIIEDTGKSDCKSFSSTHLESRGTVVNGKQTMLSSERLLAVLEHIPLIIKLILVVVFAIISLCVFGALLIYQSSQMIASAKQITHLYEFSVLVSDVVHCLQMQYRQSLLLHRFKLQTSTENLLTYQRVVENSSVATTCNIMENYLVSNHQNISQYSAPQWFFNVTMYMNAMREVEVSFREAALRHARELARQATGSLIAFSVSTFFVTCLSTCIAIIFSKTIVGPWQRILALQEDTVYKFVPKEFLSILNKDKITDLKYGDFFEMELDIMFVDIRNYTGISENLQTKKIFKLLNKYLKNVGPIIRKHNGYIDKYLGDGFVALFLEPGHAVNAAIEIQNSLKDLNISIGPKYPTISVGMGIARGMVAVGLVGESRRMDATIISDNVNIAARLESLTKQYHAVILSSKSIIDTTPNVRENAFRKVGNIAVVGKNQVIEVIEVIPFDDSPKKITCCLFEEAIDHLYDPEKFNVEKAISLFKQILEIDPQDELCQKKLKLAESLLQDSSSWTYCDRLTKK</sequence>
<dbReference type="Gene3D" id="3.30.70.1230">
    <property type="entry name" value="Nucleotide cyclase"/>
    <property type="match status" value="1"/>
</dbReference>
<feature type="domain" description="Guanylate cyclase" evidence="2">
    <location>
        <begin position="310"/>
        <end position="434"/>
    </location>
</feature>
<dbReference type="SMART" id="SM00044">
    <property type="entry name" value="CYCc"/>
    <property type="match status" value="1"/>
</dbReference>
<feature type="transmembrane region" description="Helical" evidence="1">
    <location>
        <begin position="239"/>
        <end position="260"/>
    </location>
</feature>
<dbReference type="Pfam" id="PF08376">
    <property type="entry name" value="NIT"/>
    <property type="match status" value="1"/>
</dbReference>
<comment type="caution">
    <text evidence="3">The sequence shown here is derived from an EMBL/GenBank/DDBJ whole genome shotgun (WGS) entry which is preliminary data.</text>
</comment>
<evidence type="ECO:0000313" key="3">
    <source>
        <dbReference type="EMBL" id="KAG2392627.1"/>
    </source>
</evidence>
<dbReference type="EMBL" id="PYSW02000004">
    <property type="protein sequence ID" value="KAG2392627.1"/>
    <property type="molecule type" value="Genomic_DNA"/>
</dbReference>
<gene>
    <name evidence="3" type="ORF">C9374_011352</name>
</gene>
<dbReference type="CDD" id="cd07302">
    <property type="entry name" value="CHD"/>
    <property type="match status" value="1"/>
</dbReference>